<name>A0A9N7TLP8_PLEPL</name>
<keyword evidence="2" id="KW-1185">Reference proteome</keyword>
<evidence type="ECO:0000313" key="1">
    <source>
        <dbReference type="EMBL" id="CAB1413953.1"/>
    </source>
</evidence>
<reference evidence="1" key="1">
    <citation type="submission" date="2020-03" db="EMBL/GenBank/DDBJ databases">
        <authorList>
            <person name="Weist P."/>
        </authorList>
    </citation>
    <scope>NUCLEOTIDE SEQUENCE</scope>
</reference>
<dbReference type="Proteomes" id="UP001153269">
    <property type="component" value="Unassembled WGS sequence"/>
</dbReference>
<gene>
    <name evidence="1" type="ORF">PLEPLA_LOCUS1656</name>
</gene>
<sequence length="115" mass="12328">MPLTALHSPLKSRSNFPIKQVAAALWVDGNGNSVRQTEVVCPQCQLQPTVRQDVPARYAVRAVFDSSTSTKLCKSIRPFRQHTLPLAQPRAPMGVVGVGGVVVVPPRPPHSAPAS</sequence>
<dbReference type="AlphaFoldDB" id="A0A9N7TLP8"/>
<evidence type="ECO:0000313" key="2">
    <source>
        <dbReference type="Proteomes" id="UP001153269"/>
    </source>
</evidence>
<accession>A0A9N7TLP8</accession>
<comment type="caution">
    <text evidence="1">The sequence shown here is derived from an EMBL/GenBank/DDBJ whole genome shotgun (WGS) entry which is preliminary data.</text>
</comment>
<protein>
    <submittedName>
        <fullName evidence="1">Uncharacterized protein</fullName>
    </submittedName>
</protein>
<proteinExistence type="predicted"/>
<organism evidence="1 2">
    <name type="scientific">Pleuronectes platessa</name>
    <name type="common">European plaice</name>
    <dbReference type="NCBI Taxonomy" id="8262"/>
    <lineage>
        <taxon>Eukaryota</taxon>
        <taxon>Metazoa</taxon>
        <taxon>Chordata</taxon>
        <taxon>Craniata</taxon>
        <taxon>Vertebrata</taxon>
        <taxon>Euteleostomi</taxon>
        <taxon>Actinopterygii</taxon>
        <taxon>Neopterygii</taxon>
        <taxon>Teleostei</taxon>
        <taxon>Neoteleostei</taxon>
        <taxon>Acanthomorphata</taxon>
        <taxon>Carangaria</taxon>
        <taxon>Pleuronectiformes</taxon>
        <taxon>Pleuronectoidei</taxon>
        <taxon>Pleuronectidae</taxon>
        <taxon>Pleuronectes</taxon>
    </lineage>
</organism>
<dbReference type="EMBL" id="CADEAL010000080">
    <property type="protein sequence ID" value="CAB1413953.1"/>
    <property type="molecule type" value="Genomic_DNA"/>
</dbReference>